<gene>
    <name evidence="2" type="ORF">SAMN04490178_12167</name>
</gene>
<feature type="region of interest" description="Disordered" evidence="1">
    <location>
        <begin position="566"/>
        <end position="601"/>
    </location>
</feature>
<dbReference type="OrthoDB" id="6636741at2"/>
<reference evidence="2 3" key="1">
    <citation type="submission" date="2016-10" db="EMBL/GenBank/DDBJ databases">
        <authorList>
            <person name="de Groot N.N."/>
        </authorList>
    </citation>
    <scope>NUCLEOTIDE SEQUENCE [LARGE SCALE GENOMIC DNA]</scope>
    <source>
        <strain evidence="2 3">DSM 13305</strain>
    </source>
</reference>
<evidence type="ECO:0000313" key="3">
    <source>
        <dbReference type="Proteomes" id="UP000198847"/>
    </source>
</evidence>
<dbReference type="Proteomes" id="UP000198847">
    <property type="component" value="Unassembled WGS sequence"/>
</dbReference>
<dbReference type="EMBL" id="FODY01000021">
    <property type="protein sequence ID" value="SEP36772.1"/>
    <property type="molecule type" value="Genomic_DNA"/>
</dbReference>
<dbReference type="AlphaFoldDB" id="A0A1H8XA97"/>
<evidence type="ECO:0000256" key="1">
    <source>
        <dbReference type="SAM" id="MobiDB-lite"/>
    </source>
</evidence>
<proteinExistence type="predicted"/>
<protein>
    <submittedName>
        <fullName evidence="2">Uncharacterized protein</fullName>
    </submittedName>
</protein>
<dbReference type="STRING" id="112903.SAMN04490178_12167"/>
<evidence type="ECO:0000313" key="2">
    <source>
        <dbReference type="EMBL" id="SEP36772.1"/>
    </source>
</evidence>
<sequence length="652" mass="73159">MKIFDWDVGAAYKEGKDKLENIVVNEATYAKNVIVNEATYAKNAIVNEATYTKNAVVNYIYPDSKSSQSGSGNTSWNSAWLPTQETRGNLLYHLYKDDSVVSDEKGNLFVRILGNDYYTTTAGTKGDWLLRKYGYEDHVVYSNNGVPYFRNSDGDWYISSLPIRPVISGEEYYAALVQQVRNDHPELDEEQQKVLVGETIWKNNYLDLRDQIAHCRTPEEREALIKAHTEELKKYEASGISVAKDIKDIRERQGMGSIALSNAEIYEQDILIIKEENPGFTNEQASAEYARRIQEWNDRFNNTLSDLKASRNLYELQQKINYYESHGVLNAFRQSNLDVDGKINEIITARNETIERDLNSIGVVGAVDPSHSMFADPEILLRNNTLNSDIKIEFSDGMFTDHTGTPSQIQLDIEEGYNKYFEGLEKLRNIPYYDFAMGYLHGLAGADGAYSDRSNAYKFGWNLSNNAMGELAGAAAKVIETAPPIIPGRGPALSSEFVEGATIARVAAKNIPNNIFFSSSKENDSSPSNFQESNKNDSVVVNLKYKKGWTKEQRAEADAKTEFLNNSNAVKTNPQRGGTSASSRYKKANGVDSVPKNSDVDHKLDLQLGGVDEVSNMWTLDNSVNRSLGKQINNQIKDFLNGTKIDKFNIDD</sequence>
<organism evidence="2 3">
    <name type="scientific">Propionispora vibrioides</name>
    <dbReference type="NCBI Taxonomy" id="112903"/>
    <lineage>
        <taxon>Bacteria</taxon>
        <taxon>Bacillati</taxon>
        <taxon>Bacillota</taxon>
        <taxon>Negativicutes</taxon>
        <taxon>Selenomonadales</taxon>
        <taxon>Sporomusaceae</taxon>
        <taxon>Propionispora</taxon>
    </lineage>
</organism>
<name>A0A1H8XA97_9FIRM</name>
<keyword evidence="3" id="KW-1185">Reference proteome</keyword>
<dbReference type="RefSeq" id="WP_091749497.1">
    <property type="nucleotide sequence ID" value="NZ_FODY01000021.1"/>
</dbReference>
<feature type="compositionally biased region" description="Polar residues" evidence="1">
    <location>
        <begin position="566"/>
        <end position="583"/>
    </location>
</feature>
<accession>A0A1H8XA97</accession>